<evidence type="ECO:0000256" key="1">
    <source>
        <dbReference type="SAM" id="MobiDB-lite"/>
    </source>
</evidence>
<protein>
    <submittedName>
        <fullName evidence="3">Uncharacterized protein</fullName>
    </submittedName>
</protein>
<dbReference type="Proteomes" id="UP001432166">
    <property type="component" value="Chromosome"/>
</dbReference>
<feature type="transmembrane region" description="Helical" evidence="2">
    <location>
        <begin position="117"/>
        <end position="141"/>
    </location>
</feature>
<feature type="region of interest" description="Disordered" evidence="1">
    <location>
        <begin position="71"/>
        <end position="116"/>
    </location>
</feature>
<keyword evidence="4" id="KW-1185">Reference proteome</keyword>
<feature type="region of interest" description="Disordered" evidence="1">
    <location>
        <begin position="147"/>
        <end position="169"/>
    </location>
</feature>
<sequence>MPEYEGAEHEESGYEEAGCEGIDALLAAITDEPLPEGARHDTAFMAEHRSAVADVALLREQLRIMGDTLAGEAPAGQASPPGRPAAGRRVEQPRASAPRRPPKEARPRRPRRYRRHAGAAMGTLVVVAGTALLGGLVWLGVRGGADSTGSADSSAAKQEDSGGDSSAYSPEMHLACSKVLVEGTVRSITPTGDGTVRVVLEAKRYYRPEQSATAHPTITVMLLDSARKDLKVGTYTLVRLPVDPRDRQDWETGRGVGDARKEILEALPGARGMECAKGEGGKR</sequence>
<dbReference type="EMBL" id="CP108133">
    <property type="protein sequence ID" value="WTP51783.1"/>
    <property type="molecule type" value="Genomic_DNA"/>
</dbReference>
<proteinExistence type="predicted"/>
<name>A0ABZ1JJI2_9ACTN</name>
<keyword evidence="2" id="KW-1133">Transmembrane helix</keyword>
<accession>A0ABZ1JJI2</accession>
<keyword evidence="2" id="KW-0472">Membrane</keyword>
<feature type="compositionally biased region" description="Low complexity" evidence="1">
    <location>
        <begin position="147"/>
        <end position="156"/>
    </location>
</feature>
<evidence type="ECO:0000313" key="4">
    <source>
        <dbReference type="Proteomes" id="UP001432166"/>
    </source>
</evidence>
<keyword evidence="2" id="KW-0812">Transmembrane</keyword>
<evidence type="ECO:0000313" key="3">
    <source>
        <dbReference type="EMBL" id="WTP51783.1"/>
    </source>
</evidence>
<gene>
    <name evidence="3" type="ORF">OG288_27865</name>
</gene>
<reference evidence="3" key="1">
    <citation type="submission" date="2022-10" db="EMBL/GenBank/DDBJ databases">
        <title>The complete genomes of actinobacterial strains from the NBC collection.</title>
        <authorList>
            <person name="Joergensen T.S."/>
            <person name="Alvarez Arevalo M."/>
            <person name="Sterndorff E.B."/>
            <person name="Faurdal D."/>
            <person name="Vuksanovic O."/>
            <person name="Mourched A.-S."/>
            <person name="Charusanti P."/>
            <person name="Shaw S."/>
            <person name="Blin K."/>
            <person name="Weber T."/>
        </authorList>
    </citation>
    <scope>NUCLEOTIDE SEQUENCE</scope>
    <source>
        <strain evidence="3">NBC_00189</strain>
    </source>
</reference>
<evidence type="ECO:0000256" key="2">
    <source>
        <dbReference type="SAM" id="Phobius"/>
    </source>
</evidence>
<organism evidence="3 4">
    <name type="scientific">Streptomyces tauricus</name>
    <dbReference type="NCBI Taxonomy" id="68274"/>
    <lineage>
        <taxon>Bacteria</taxon>
        <taxon>Bacillati</taxon>
        <taxon>Actinomycetota</taxon>
        <taxon>Actinomycetes</taxon>
        <taxon>Kitasatosporales</taxon>
        <taxon>Streptomycetaceae</taxon>
        <taxon>Streptomyces</taxon>
        <taxon>Streptomyces aurantiacus group</taxon>
    </lineage>
</organism>
<dbReference type="RefSeq" id="WP_328938533.1">
    <property type="nucleotide sequence ID" value="NZ_CP108133.1"/>
</dbReference>